<reference evidence="2" key="1">
    <citation type="submission" date="2019-08" db="EMBL/GenBank/DDBJ databases">
        <title>Reference gene set and small RNA set construction with multiple tissues from Davidia involucrata Baill.</title>
        <authorList>
            <person name="Yang H."/>
            <person name="Zhou C."/>
            <person name="Li G."/>
            <person name="Wang J."/>
            <person name="Gao P."/>
            <person name="Wang M."/>
            <person name="Wang R."/>
            <person name="Zhao Y."/>
        </authorList>
    </citation>
    <scope>NUCLEOTIDE SEQUENCE</scope>
    <source>
        <tissue evidence="2">Mixed with DoveR01_LX</tissue>
    </source>
</reference>
<organism evidence="2">
    <name type="scientific">Davidia involucrata</name>
    <name type="common">Dove tree</name>
    <dbReference type="NCBI Taxonomy" id="16924"/>
    <lineage>
        <taxon>Eukaryota</taxon>
        <taxon>Viridiplantae</taxon>
        <taxon>Streptophyta</taxon>
        <taxon>Embryophyta</taxon>
        <taxon>Tracheophyta</taxon>
        <taxon>Spermatophyta</taxon>
        <taxon>Magnoliopsida</taxon>
        <taxon>eudicotyledons</taxon>
        <taxon>Gunneridae</taxon>
        <taxon>Pentapetalae</taxon>
        <taxon>asterids</taxon>
        <taxon>Cornales</taxon>
        <taxon>Nyssaceae</taxon>
        <taxon>Davidia</taxon>
    </lineage>
</organism>
<keyword evidence="1" id="KW-0812">Transmembrane</keyword>
<dbReference type="AlphaFoldDB" id="A0A5B7CC01"/>
<dbReference type="PANTHER" id="PTHR31170">
    <property type="entry name" value="BNAC04G53230D PROTEIN"/>
    <property type="match status" value="1"/>
</dbReference>
<dbReference type="EMBL" id="GHES01046414">
    <property type="protein sequence ID" value="MPA76973.1"/>
    <property type="molecule type" value="Transcribed_RNA"/>
</dbReference>
<keyword evidence="1" id="KW-0472">Membrane</keyword>
<keyword evidence="1" id="KW-1133">Transmembrane helix</keyword>
<sequence>MEEHKWRYLQNFLQRTQKGLAELVQVIKEKEERVRQCYGETIDFGSDQFVEIITVDSDEFYFSRLQEQLDDYYYSKWHKWKAILKHDYFKTPWMVISFMIGGVVLIFTLIQSYLLFHL</sequence>
<dbReference type="PANTHER" id="PTHR31170:SF25">
    <property type="entry name" value="BNAA09G04570D PROTEIN"/>
    <property type="match status" value="1"/>
</dbReference>
<evidence type="ECO:0000313" key="2">
    <source>
        <dbReference type="EMBL" id="MPA76973.1"/>
    </source>
</evidence>
<protein>
    <submittedName>
        <fullName evidence="2">Uncharacterized protein</fullName>
    </submittedName>
</protein>
<feature type="transmembrane region" description="Helical" evidence="1">
    <location>
        <begin position="93"/>
        <end position="116"/>
    </location>
</feature>
<evidence type="ECO:0000256" key="1">
    <source>
        <dbReference type="SAM" id="Phobius"/>
    </source>
</evidence>
<gene>
    <name evidence="2" type="ORF">Din_046414</name>
</gene>
<dbReference type="Pfam" id="PF03140">
    <property type="entry name" value="DUF247"/>
    <property type="match status" value="1"/>
</dbReference>
<proteinExistence type="predicted"/>
<dbReference type="InterPro" id="IPR004158">
    <property type="entry name" value="DUF247_pln"/>
</dbReference>
<name>A0A5B7CC01_DAVIN</name>
<accession>A0A5B7CC01</accession>